<feature type="domain" description="HTH lacI-type" evidence="5">
    <location>
        <begin position="1"/>
        <end position="53"/>
    </location>
</feature>
<dbReference type="EMBL" id="BMXL01000006">
    <property type="protein sequence ID" value="GHD22965.1"/>
    <property type="molecule type" value="Genomic_DNA"/>
</dbReference>
<dbReference type="PANTHER" id="PTHR30146:SF153">
    <property type="entry name" value="LACTOSE OPERON REPRESSOR"/>
    <property type="match status" value="1"/>
</dbReference>
<dbReference type="AlphaFoldDB" id="A0A919CH73"/>
<keyword evidence="7" id="KW-1185">Reference proteome</keyword>
<evidence type="ECO:0000256" key="4">
    <source>
        <dbReference type="SAM" id="MobiDB-lite"/>
    </source>
</evidence>
<accession>A0A919CH73</accession>
<evidence type="ECO:0000313" key="6">
    <source>
        <dbReference type="EMBL" id="GHD22965.1"/>
    </source>
</evidence>
<feature type="compositionally biased region" description="Low complexity" evidence="4">
    <location>
        <begin position="319"/>
        <end position="338"/>
    </location>
</feature>
<evidence type="ECO:0000256" key="2">
    <source>
        <dbReference type="ARBA" id="ARBA00023125"/>
    </source>
</evidence>
<reference evidence="6 7" key="1">
    <citation type="journal article" date="2014" name="Int. J. Syst. Evol. Microbiol.">
        <title>Complete genome sequence of Corynebacterium casei LMG S-19264T (=DSM 44701T), isolated from a smear-ripened cheese.</title>
        <authorList>
            <consortium name="US DOE Joint Genome Institute (JGI-PGF)"/>
            <person name="Walter F."/>
            <person name="Albersmeier A."/>
            <person name="Kalinowski J."/>
            <person name="Ruckert C."/>
        </authorList>
    </citation>
    <scope>NUCLEOTIDE SEQUENCE [LARGE SCALE GENOMIC DNA]</scope>
    <source>
        <strain evidence="6 7">KCTC 19473</strain>
    </source>
</reference>
<evidence type="ECO:0000259" key="5">
    <source>
        <dbReference type="PROSITE" id="PS50932"/>
    </source>
</evidence>
<keyword evidence="3" id="KW-0804">Transcription</keyword>
<comment type="caution">
    <text evidence="6">The sequence shown here is derived from an EMBL/GenBank/DDBJ whole genome shotgun (WGS) entry which is preliminary data.</text>
</comment>
<gene>
    <name evidence="6" type="primary">lacI</name>
    <name evidence="6" type="ORF">GCM10007147_17840</name>
</gene>
<keyword evidence="1" id="KW-0805">Transcription regulation</keyword>
<dbReference type="Proteomes" id="UP000654947">
    <property type="component" value="Unassembled WGS sequence"/>
</dbReference>
<dbReference type="InterPro" id="IPR010982">
    <property type="entry name" value="Lambda_DNA-bd_dom_sf"/>
</dbReference>
<dbReference type="SUPFAM" id="SSF47413">
    <property type="entry name" value="lambda repressor-like DNA-binding domains"/>
    <property type="match status" value="1"/>
</dbReference>
<dbReference type="SMART" id="SM00354">
    <property type="entry name" value="HTH_LACI"/>
    <property type="match status" value="1"/>
</dbReference>
<dbReference type="Pfam" id="PF13377">
    <property type="entry name" value="Peripla_BP_3"/>
    <property type="match status" value="1"/>
</dbReference>
<sequence length="354" mass="37338">MADVAAHVGVSRQLVSLVLADKPGPNPRTRERILRAAEDLGYHADTAAQLLRRARSRQLGVLFTMEHQLETHIVEALYPAAADAGYEIVLGALLPTRSERRAIDDLVGLRCEALILIGLAEQAPAHLAKIAEQVPVVEIAQYTGAPGTDSVRTDDAAGVREAVDHLVALGHTDVVHVDGGDRPGAAQRREGYLEGMRAHGLTDRIEVLPGDYTVESGVAAARTLIERGRLPTAVVAGNDLCACGVVEAFVRAGVRTPGDLSVVGYDDSRTASLPYLDLTTVRQDTGRMAEIAVRAAVERLDEGRTDDRVDVLEPALTLRSSTGPAPAPRAPGVRGGPPSTDPPQGPADADQAGS</sequence>
<evidence type="ECO:0000256" key="1">
    <source>
        <dbReference type="ARBA" id="ARBA00023015"/>
    </source>
</evidence>
<feature type="region of interest" description="Disordered" evidence="4">
    <location>
        <begin position="314"/>
        <end position="354"/>
    </location>
</feature>
<name>A0A919CH73_9ACTN</name>
<dbReference type="RefSeq" id="WP_230479944.1">
    <property type="nucleotide sequence ID" value="NZ_BMXL01000006.1"/>
</dbReference>
<dbReference type="PANTHER" id="PTHR30146">
    <property type="entry name" value="LACI-RELATED TRANSCRIPTIONAL REPRESSOR"/>
    <property type="match status" value="1"/>
</dbReference>
<dbReference type="Gene3D" id="1.10.260.40">
    <property type="entry name" value="lambda repressor-like DNA-binding domains"/>
    <property type="match status" value="1"/>
</dbReference>
<dbReference type="CDD" id="cd01392">
    <property type="entry name" value="HTH_LacI"/>
    <property type="match status" value="1"/>
</dbReference>
<dbReference type="Gene3D" id="3.40.50.2300">
    <property type="match status" value="2"/>
</dbReference>
<dbReference type="GO" id="GO:0000976">
    <property type="term" value="F:transcription cis-regulatory region binding"/>
    <property type="evidence" value="ECO:0007669"/>
    <property type="project" value="TreeGrafter"/>
</dbReference>
<dbReference type="SUPFAM" id="SSF53822">
    <property type="entry name" value="Periplasmic binding protein-like I"/>
    <property type="match status" value="1"/>
</dbReference>
<organism evidence="6 7">
    <name type="scientific">Nocardiopsis kunsanensis</name>
    <dbReference type="NCBI Taxonomy" id="141693"/>
    <lineage>
        <taxon>Bacteria</taxon>
        <taxon>Bacillati</taxon>
        <taxon>Actinomycetota</taxon>
        <taxon>Actinomycetes</taxon>
        <taxon>Streptosporangiales</taxon>
        <taxon>Nocardiopsidaceae</taxon>
        <taxon>Nocardiopsis</taxon>
    </lineage>
</organism>
<evidence type="ECO:0000256" key="3">
    <source>
        <dbReference type="ARBA" id="ARBA00023163"/>
    </source>
</evidence>
<keyword evidence="2" id="KW-0238">DNA-binding</keyword>
<dbReference type="Pfam" id="PF00356">
    <property type="entry name" value="LacI"/>
    <property type="match status" value="1"/>
</dbReference>
<dbReference type="InterPro" id="IPR028082">
    <property type="entry name" value="Peripla_BP_I"/>
</dbReference>
<dbReference type="CDD" id="cd06267">
    <property type="entry name" value="PBP1_LacI_sugar_binding-like"/>
    <property type="match status" value="1"/>
</dbReference>
<dbReference type="PROSITE" id="PS50932">
    <property type="entry name" value="HTH_LACI_2"/>
    <property type="match status" value="1"/>
</dbReference>
<proteinExistence type="predicted"/>
<protein>
    <submittedName>
        <fullName evidence="6">LacI family transcriptional regulator</fullName>
    </submittedName>
</protein>
<dbReference type="InterPro" id="IPR046335">
    <property type="entry name" value="LacI/GalR-like_sensor"/>
</dbReference>
<dbReference type="GO" id="GO:0003700">
    <property type="term" value="F:DNA-binding transcription factor activity"/>
    <property type="evidence" value="ECO:0007669"/>
    <property type="project" value="TreeGrafter"/>
</dbReference>
<evidence type="ECO:0000313" key="7">
    <source>
        <dbReference type="Proteomes" id="UP000654947"/>
    </source>
</evidence>
<dbReference type="InterPro" id="IPR000843">
    <property type="entry name" value="HTH_LacI"/>
</dbReference>